<dbReference type="EMBL" id="CAKOGP040002293">
    <property type="protein sequence ID" value="CAJ1966525.1"/>
    <property type="molecule type" value="Genomic_DNA"/>
</dbReference>
<proteinExistence type="predicted"/>
<name>A0AAD2G974_9STRA</name>
<protein>
    <submittedName>
        <fullName evidence="1">Uncharacterized protein</fullName>
    </submittedName>
</protein>
<reference evidence="1" key="1">
    <citation type="submission" date="2023-08" db="EMBL/GenBank/DDBJ databases">
        <authorList>
            <person name="Audoor S."/>
            <person name="Bilcke G."/>
        </authorList>
    </citation>
    <scope>NUCLEOTIDE SEQUENCE</scope>
</reference>
<sequence length="524" mass="58724">MKETPMSYLNKWEDLWTSQHIPTDDHSMKSEKVAGNEMESRLHTLTNALSSNASTGVDNLNLMFEKFPYPRHQNSISIYNEETHSRLIAKLIQAREEDRTFKVVANGGSTTAGGGSTPIYRNERYYARLGNYVNVLLSNIRADGCNQTVQVIGQGHGTRNSLHSAVLFDSFIPSDADLILWEFSINDAAELEEDLIMQNAKLNFLPWIHEVGNMKQPPVVILIYYWDTPYHHDKTTMAIVGRAFQSHGDIARQFDFVAGHINMATYVDELGLSSCWNFSECPFLNDVHHASDLGHLATAFLLLVLLSPRGSLIPEKPTMYLADTEYEWSCGVETVAKRDLKQVITDSASGWKSPAGAWTLDLPALNPLTPRQLVSGSGVKQIENFGRKRLVRQDRQRCTPLGFCGGDAVNSFSVEAPFTPMEDVRVMLLAFQFKGPLLESTGINVKLNGSNMTADGRLIPMRVEKEPSIVKKWPCHLSNANTWGTRTDVYWFLFDTVQPSVLSIELCQPPGVKQIAKIESIVIW</sequence>
<dbReference type="SUPFAM" id="SSF52266">
    <property type="entry name" value="SGNH hydrolase"/>
    <property type="match status" value="1"/>
</dbReference>
<organism evidence="1 2">
    <name type="scientific">Cylindrotheca closterium</name>
    <dbReference type="NCBI Taxonomy" id="2856"/>
    <lineage>
        <taxon>Eukaryota</taxon>
        <taxon>Sar</taxon>
        <taxon>Stramenopiles</taxon>
        <taxon>Ochrophyta</taxon>
        <taxon>Bacillariophyta</taxon>
        <taxon>Bacillariophyceae</taxon>
        <taxon>Bacillariophycidae</taxon>
        <taxon>Bacillariales</taxon>
        <taxon>Bacillariaceae</taxon>
        <taxon>Cylindrotheca</taxon>
    </lineage>
</organism>
<dbReference type="Proteomes" id="UP001295423">
    <property type="component" value="Unassembled WGS sequence"/>
</dbReference>
<dbReference type="PANTHER" id="PTHR34407">
    <property type="entry name" value="EXPRESSED PROTEIN"/>
    <property type="match status" value="1"/>
</dbReference>
<accession>A0AAD2G974</accession>
<comment type="caution">
    <text evidence="1">The sequence shown here is derived from an EMBL/GenBank/DDBJ whole genome shotgun (WGS) entry which is preliminary data.</text>
</comment>
<dbReference type="AlphaFoldDB" id="A0AAD2G974"/>
<dbReference type="InterPro" id="IPR036514">
    <property type="entry name" value="SGNH_hydro_sf"/>
</dbReference>
<gene>
    <name evidence="1" type="ORF">CYCCA115_LOCUS22110</name>
</gene>
<dbReference type="Gene3D" id="3.40.50.1110">
    <property type="entry name" value="SGNH hydrolase"/>
    <property type="match status" value="1"/>
</dbReference>
<dbReference type="PANTHER" id="PTHR34407:SF1">
    <property type="entry name" value="SGNH HYDROLASE-TYPE ESTERASE DOMAIN-CONTAINING PROTEIN"/>
    <property type="match status" value="1"/>
</dbReference>
<keyword evidence="2" id="KW-1185">Reference proteome</keyword>
<evidence type="ECO:0000313" key="1">
    <source>
        <dbReference type="EMBL" id="CAJ1966525.1"/>
    </source>
</evidence>
<evidence type="ECO:0000313" key="2">
    <source>
        <dbReference type="Proteomes" id="UP001295423"/>
    </source>
</evidence>